<accession>A0AAV3AGJ3</accession>
<keyword evidence="1" id="KW-1133">Transmembrane helix</keyword>
<keyword evidence="1" id="KW-0472">Membrane</keyword>
<dbReference type="AlphaFoldDB" id="A0AAV3AGJ3"/>
<keyword evidence="1" id="KW-0812">Transmembrane</keyword>
<dbReference type="EMBL" id="DYDO01000004">
    <property type="protein sequence ID" value="DBA26845.1"/>
    <property type="molecule type" value="Genomic_DNA"/>
</dbReference>
<reference evidence="2" key="1">
    <citation type="thesis" date="2020" institute="ProQuest LLC" country="789 East Eisenhower Parkway, Ann Arbor, MI, USA">
        <title>Comparative Genomics and Chromosome Evolution.</title>
        <authorList>
            <person name="Mudd A.B."/>
        </authorList>
    </citation>
    <scope>NUCLEOTIDE SEQUENCE</scope>
    <source>
        <strain evidence="2">1538</strain>
        <tissue evidence="2">Blood</tissue>
    </source>
</reference>
<gene>
    <name evidence="2" type="ORF">GDO54_011052</name>
</gene>
<sequence>MCTSQILIPNGRWRQTQQFTLHVRRFLIKKKKKGTFHCISSLIYNILTGGFVVCSLYNQFYLHSNSNQLNVTVSKTSMPT</sequence>
<comment type="caution">
    <text evidence="2">The sequence shown here is derived from an EMBL/GenBank/DDBJ whole genome shotgun (WGS) entry which is preliminary data.</text>
</comment>
<protein>
    <submittedName>
        <fullName evidence="2">Uncharacterized protein</fullName>
    </submittedName>
</protein>
<organism evidence="2 3">
    <name type="scientific">Pyxicephalus adspersus</name>
    <name type="common">African bullfrog</name>
    <dbReference type="NCBI Taxonomy" id="30357"/>
    <lineage>
        <taxon>Eukaryota</taxon>
        <taxon>Metazoa</taxon>
        <taxon>Chordata</taxon>
        <taxon>Craniata</taxon>
        <taxon>Vertebrata</taxon>
        <taxon>Euteleostomi</taxon>
        <taxon>Amphibia</taxon>
        <taxon>Batrachia</taxon>
        <taxon>Anura</taxon>
        <taxon>Neobatrachia</taxon>
        <taxon>Ranoidea</taxon>
        <taxon>Pyxicephalidae</taxon>
        <taxon>Pyxicephalinae</taxon>
        <taxon>Pyxicephalus</taxon>
    </lineage>
</organism>
<evidence type="ECO:0000313" key="3">
    <source>
        <dbReference type="Proteomes" id="UP001181693"/>
    </source>
</evidence>
<proteinExistence type="predicted"/>
<keyword evidence="3" id="KW-1185">Reference proteome</keyword>
<feature type="transmembrane region" description="Helical" evidence="1">
    <location>
        <begin position="34"/>
        <end position="58"/>
    </location>
</feature>
<evidence type="ECO:0000256" key="1">
    <source>
        <dbReference type="SAM" id="Phobius"/>
    </source>
</evidence>
<evidence type="ECO:0000313" key="2">
    <source>
        <dbReference type="EMBL" id="DBA26845.1"/>
    </source>
</evidence>
<name>A0AAV3AGJ3_PYXAD</name>
<dbReference type="Proteomes" id="UP001181693">
    <property type="component" value="Unassembled WGS sequence"/>
</dbReference>